<feature type="signal peptide" evidence="6">
    <location>
        <begin position="1"/>
        <end position="19"/>
    </location>
</feature>
<dbReference type="EMBL" id="JADWDJ010000011">
    <property type="protein sequence ID" value="KAG5273547.1"/>
    <property type="molecule type" value="Genomic_DNA"/>
</dbReference>
<feature type="transmembrane region" description="Helical" evidence="5">
    <location>
        <begin position="164"/>
        <end position="188"/>
    </location>
</feature>
<dbReference type="PRINTS" id="PR00759">
    <property type="entry name" value="BASICPTASE"/>
</dbReference>
<keyword evidence="5" id="KW-1133">Transmembrane helix</keyword>
<keyword evidence="9" id="KW-1185">Reference proteome</keyword>
<keyword evidence="2" id="KW-0722">Serine protease inhibitor</keyword>
<feature type="region of interest" description="Disordered" evidence="4">
    <location>
        <begin position="193"/>
        <end position="217"/>
    </location>
</feature>
<evidence type="ECO:0000256" key="5">
    <source>
        <dbReference type="SAM" id="Phobius"/>
    </source>
</evidence>
<reference evidence="8" key="1">
    <citation type="submission" date="2020-10" db="EMBL/GenBank/DDBJ databases">
        <title>Chromosome-scale genome assembly of the Allis shad, Alosa alosa.</title>
        <authorList>
            <person name="Margot Z."/>
            <person name="Christophe K."/>
            <person name="Cabau C."/>
            <person name="Louis A."/>
            <person name="Berthelot C."/>
            <person name="Parey E."/>
            <person name="Roest Crollius H."/>
            <person name="Montfort J."/>
            <person name="Robinson-Rechavi M."/>
            <person name="Bucao C."/>
            <person name="Bouchez O."/>
            <person name="Gislard M."/>
            <person name="Lluch J."/>
            <person name="Milhes M."/>
            <person name="Lampietro C."/>
            <person name="Lopez Roques C."/>
            <person name="Donnadieu C."/>
            <person name="Braasch I."/>
            <person name="Desvignes T."/>
            <person name="Postlethwait J."/>
            <person name="Bobe J."/>
            <person name="Guiguen Y."/>
        </authorList>
    </citation>
    <scope>NUCLEOTIDE SEQUENCE</scope>
    <source>
        <strain evidence="8">M-15738</strain>
        <tissue evidence="8">Blood</tissue>
    </source>
</reference>
<feature type="domain" description="BPTI/Kunitz inhibitor" evidence="7">
    <location>
        <begin position="26"/>
        <end position="79"/>
    </location>
</feature>
<keyword evidence="5" id="KW-0472">Membrane</keyword>
<evidence type="ECO:0000256" key="1">
    <source>
        <dbReference type="ARBA" id="ARBA00022690"/>
    </source>
</evidence>
<evidence type="ECO:0000256" key="3">
    <source>
        <dbReference type="ARBA" id="ARBA00023157"/>
    </source>
</evidence>
<dbReference type="CDD" id="cd00109">
    <property type="entry name" value="Kunitz-type"/>
    <property type="match status" value="1"/>
</dbReference>
<dbReference type="AlphaFoldDB" id="A0AAV6GJM6"/>
<evidence type="ECO:0000256" key="2">
    <source>
        <dbReference type="ARBA" id="ARBA00022900"/>
    </source>
</evidence>
<dbReference type="Gene3D" id="4.10.410.10">
    <property type="entry name" value="Pancreatic trypsin inhibitor Kunitz domain"/>
    <property type="match status" value="2"/>
</dbReference>
<organism evidence="8 9">
    <name type="scientific">Alosa alosa</name>
    <name type="common">allis shad</name>
    <dbReference type="NCBI Taxonomy" id="278164"/>
    <lineage>
        <taxon>Eukaryota</taxon>
        <taxon>Metazoa</taxon>
        <taxon>Chordata</taxon>
        <taxon>Craniata</taxon>
        <taxon>Vertebrata</taxon>
        <taxon>Euteleostomi</taxon>
        <taxon>Actinopterygii</taxon>
        <taxon>Neopterygii</taxon>
        <taxon>Teleostei</taxon>
        <taxon>Clupei</taxon>
        <taxon>Clupeiformes</taxon>
        <taxon>Clupeoidei</taxon>
        <taxon>Clupeidae</taxon>
        <taxon>Alosa</taxon>
    </lineage>
</organism>
<dbReference type="PROSITE" id="PS50279">
    <property type="entry name" value="BPTI_KUNITZ_2"/>
    <property type="match status" value="2"/>
</dbReference>
<accession>A0AAV6GJM6</accession>
<keyword evidence="1" id="KW-0646">Protease inhibitor</keyword>
<evidence type="ECO:0000259" key="7">
    <source>
        <dbReference type="PROSITE" id="PS50279"/>
    </source>
</evidence>
<dbReference type="InterPro" id="IPR020901">
    <property type="entry name" value="Prtase_inh_Kunz-CS"/>
</dbReference>
<dbReference type="SUPFAM" id="SSF57362">
    <property type="entry name" value="BPTI-like"/>
    <property type="match status" value="2"/>
</dbReference>
<dbReference type="Pfam" id="PF00014">
    <property type="entry name" value="Kunitz_BPTI"/>
    <property type="match status" value="2"/>
</dbReference>
<keyword evidence="6" id="KW-0732">Signal</keyword>
<dbReference type="InterPro" id="IPR050098">
    <property type="entry name" value="TFPI/VKTCI-like"/>
</dbReference>
<dbReference type="InterPro" id="IPR002223">
    <property type="entry name" value="Kunitz_BPTI"/>
</dbReference>
<dbReference type="SMART" id="SM00131">
    <property type="entry name" value="KU"/>
    <property type="match status" value="2"/>
</dbReference>
<dbReference type="Proteomes" id="UP000823561">
    <property type="component" value="Chromosome 11"/>
</dbReference>
<name>A0AAV6GJM6_9TELE</name>
<keyword evidence="3" id="KW-1015">Disulfide bond</keyword>
<proteinExistence type="predicted"/>
<dbReference type="InterPro" id="IPR036880">
    <property type="entry name" value="Kunitz_BPTI_sf"/>
</dbReference>
<protein>
    <recommendedName>
        <fullName evidence="7">BPTI/Kunitz inhibitor domain-containing protein</fullName>
    </recommendedName>
</protein>
<gene>
    <name evidence="8" type="ORF">AALO_G00152560</name>
</gene>
<sequence length="217" mass="24406">MRQLVTFLVIFSAFFSVQAQMNNEICSMRKNEGTAAEGIQPMVYYYYDNVTDQCDPFMFYGAGGNANRFNVEKYCMRNCSSSGTALYPIDEREACHFKKEVGKCLSNYLRYYYDPIHRKCKTFFWTGCVGNGNRFLDSQACNKTCYGIADPGEGPEEDEYDTPVALILGVVFGLVGTAILVAVIVLALKSKEKRKKAPKEDTARQAMQGDEDVETAH</sequence>
<dbReference type="PROSITE" id="PS00280">
    <property type="entry name" value="BPTI_KUNITZ_1"/>
    <property type="match status" value="1"/>
</dbReference>
<dbReference type="GO" id="GO:0005615">
    <property type="term" value="C:extracellular space"/>
    <property type="evidence" value="ECO:0007669"/>
    <property type="project" value="TreeGrafter"/>
</dbReference>
<dbReference type="CDD" id="cd22593">
    <property type="entry name" value="Kunitz_conkunitzin"/>
    <property type="match status" value="1"/>
</dbReference>
<evidence type="ECO:0000256" key="6">
    <source>
        <dbReference type="SAM" id="SignalP"/>
    </source>
</evidence>
<evidence type="ECO:0000256" key="4">
    <source>
        <dbReference type="SAM" id="MobiDB-lite"/>
    </source>
</evidence>
<dbReference type="PANTHER" id="PTHR10083:SF328">
    <property type="entry name" value="TISSUE FACTOR PATHWAY INHIBITOR"/>
    <property type="match status" value="1"/>
</dbReference>
<evidence type="ECO:0000313" key="9">
    <source>
        <dbReference type="Proteomes" id="UP000823561"/>
    </source>
</evidence>
<dbReference type="PANTHER" id="PTHR10083">
    <property type="entry name" value="KUNITZ-TYPE PROTEASE INHIBITOR-RELATED"/>
    <property type="match status" value="1"/>
</dbReference>
<feature type="domain" description="BPTI/Kunitz inhibitor" evidence="7">
    <location>
        <begin position="95"/>
        <end position="145"/>
    </location>
</feature>
<evidence type="ECO:0000313" key="8">
    <source>
        <dbReference type="EMBL" id="KAG5273547.1"/>
    </source>
</evidence>
<comment type="caution">
    <text evidence="8">The sequence shown here is derived from an EMBL/GenBank/DDBJ whole genome shotgun (WGS) entry which is preliminary data.</text>
</comment>
<feature type="chain" id="PRO_5043518102" description="BPTI/Kunitz inhibitor domain-containing protein" evidence="6">
    <location>
        <begin position="20"/>
        <end position="217"/>
    </location>
</feature>
<dbReference type="GO" id="GO:0004867">
    <property type="term" value="F:serine-type endopeptidase inhibitor activity"/>
    <property type="evidence" value="ECO:0007669"/>
    <property type="project" value="UniProtKB-KW"/>
</dbReference>
<keyword evidence="5" id="KW-0812">Transmembrane</keyword>